<dbReference type="EMBL" id="JANPWB010000014">
    <property type="protein sequence ID" value="KAJ1096501.1"/>
    <property type="molecule type" value="Genomic_DNA"/>
</dbReference>
<dbReference type="AlphaFoldDB" id="A0AAV7LY74"/>
<evidence type="ECO:0000313" key="1">
    <source>
        <dbReference type="EMBL" id="KAJ1096501.1"/>
    </source>
</evidence>
<gene>
    <name evidence="1" type="ORF">NDU88_001641</name>
</gene>
<comment type="caution">
    <text evidence="1">The sequence shown here is derived from an EMBL/GenBank/DDBJ whole genome shotgun (WGS) entry which is preliminary data.</text>
</comment>
<dbReference type="Proteomes" id="UP001066276">
    <property type="component" value="Chromosome 10"/>
</dbReference>
<proteinExistence type="predicted"/>
<keyword evidence="2" id="KW-1185">Reference proteome</keyword>
<name>A0AAV7LY74_PLEWA</name>
<protein>
    <submittedName>
        <fullName evidence="1">Uncharacterized protein</fullName>
    </submittedName>
</protein>
<organism evidence="1 2">
    <name type="scientific">Pleurodeles waltl</name>
    <name type="common">Iberian ribbed newt</name>
    <dbReference type="NCBI Taxonomy" id="8319"/>
    <lineage>
        <taxon>Eukaryota</taxon>
        <taxon>Metazoa</taxon>
        <taxon>Chordata</taxon>
        <taxon>Craniata</taxon>
        <taxon>Vertebrata</taxon>
        <taxon>Euteleostomi</taxon>
        <taxon>Amphibia</taxon>
        <taxon>Batrachia</taxon>
        <taxon>Caudata</taxon>
        <taxon>Salamandroidea</taxon>
        <taxon>Salamandridae</taxon>
        <taxon>Pleurodelinae</taxon>
        <taxon>Pleurodeles</taxon>
    </lineage>
</organism>
<sequence>MGHSERSLARIGLSSGRRNLEVSVRRVILKRFIAGFFPTPLPPPRYRCSLAVQRVPLRVPFGKLLRPVSAFTSARLSGELLRFSRKPLRSLPFR</sequence>
<evidence type="ECO:0000313" key="2">
    <source>
        <dbReference type="Proteomes" id="UP001066276"/>
    </source>
</evidence>
<reference evidence="1" key="1">
    <citation type="journal article" date="2022" name="bioRxiv">
        <title>Sequencing and chromosome-scale assembly of the giantPleurodeles waltlgenome.</title>
        <authorList>
            <person name="Brown T."/>
            <person name="Elewa A."/>
            <person name="Iarovenko S."/>
            <person name="Subramanian E."/>
            <person name="Araus A.J."/>
            <person name="Petzold A."/>
            <person name="Susuki M."/>
            <person name="Suzuki K.-i.T."/>
            <person name="Hayashi T."/>
            <person name="Toyoda A."/>
            <person name="Oliveira C."/>
            <person name="Osipova E."/>
            <person name="Leigh N.D."/>
            <person name="Simon A."/>
            <person name="Yun M.H."/>
        </authorList>
    </citation>
    <scope>NUCLEOTIDE SEQUENCE</scope>
    <source>
        <strain evidence="1">20211129_DDA</strain>
        <tissue evidence="1">Liver</tissue>
    </source>
</reference>
<accession>A0AAV7LY74</accession>